<feature type="coiled-coil region" evidence="7">
    <location>
        <begin position="325"/>
        <end position="380"/>
    </location>
</feature>
<dbReference type="GO" id="GO:0043022">
    <property type="term" value="F:ribosome binding"/>
    <property type="evidence" value="ECO:0007669"/>
    <property type="project" value="InterPro"/>
</dbReference>
<evidence type="ECO:0000256" key="1">
    <source>
        <dbReference type="ARBA" id="ARBA00022529"/>
    </source>
</evidence>
<accession>S4VIX2</accession>
<dbReference type="SUPFAM" id="SSF69985">
    <property type="entry name" value="Colicin E3 receptor domain"/>
    <property type="match status" value="1"/>
</dbReference>
<dbReference type="Gene3D" id="1.20.5.740">
    <property type="entry name" value="Single helix bin"/>
    <property type="match status" value="1"/>
</dbReference>
<dbReference type="GO" id="GO:0031640">
    <property type="term" value="P:killing of cells of another organism"/>
    <property type="evidence" value="ECO:0007669"/>
    <property type="project" value="UniProtKB-KW"/>
</dbReference>
<evidence type="ECO:0000256" key="6">
    <source>
        <dbReference type="ARBA" id="ARBA00023048"/>
    </source>
</evidence>
<feature type="region of interest" description="Disordered" evidence="8">
    <location>
        <begin position="247"/>
        <end position="274"/>
    </location>
</feature>
<evidence type="ECO:0000259" key="9">
    <source>
        <dbReference type="Pfam" id="PF03515"/>
    </source>
</evidence>
<dbReference type="Gene3D" id="3.10.380.10">
    <property type="entry name" value="Colicin E3-like ribonuclease domain"/>
    <property type="match status" value="1"/>
</dbReference>
<geneLocation type="plasmid" evidence="12">
    <name>pKpQIL-SC29</name>
</geneLocation>
<dbReference type="InterPro" id="IPR036302">
    <property type="entry name" value="Pyosin/cloacin_T_dom_sf"/>
</dbReference>
<evidence type="ECO:0000256" key="3">
    <source>
        <dbReference type="ARBA" id="ARBA00022759"/>
    </source>
</evidence>
<dbReference type="Pfam" id="PF03515">
    <property type="entry name" value="Cloacin"/>
    <property type="match status" value="1"/>
</dbReference>
<protein>
    <submittedName>
        <fullName evidence="12">Cloacin</fullName>
    </submittedName>
</protein>
<feature type="compositionally biased region" description="Polar residues" evidence="8">
    <location>
        <begin position="418"/>
        <end position="428"/>
    </location>
</feature>
<dbReference type="InterPro" id="IPR009105">
    <property type="entry name" value="Colicin_E3_ribonuclease"/>
</dbReference>
<dbReference type="GO" id="GO:0004519">
    <property type="term" value="F:endonuclease activity"/>
    <property type="evidence" value="ECO:0007669"/>
    <property type="project" value="UniProtKB-KW"/>
</dbReference>
<dbReference type="GO" id="GO:0003723">
    <property type="term" value="F:RNA binding"/>
    <property type="evidence" value="ECO:0007669"/>
    <property type="project" value="InterPro"/>
</dbReference>
<dbReference type="AlphaFoldDB" id="S4VIX2"/>
<dbReference type="Gene3D" id="1.10.287.620">
    <property type="entry name" value="Helix Hairpins"/>
    <property type="match status" value="1"/>
</dbReference>
<keyword evidence="2" id="KW-0540">Nuclease</keyword>
<evidence type="ECO:0000256" key="8">
    <source>
        <dbReference type="SAM" id="MobiDB-lite"/>
    </source>
</evidence>
<name>S4VIX2_KLEPN</name>
<feature type="region of interest" description="Disordered" evidence="8">
    <location>
        <begin position="531"/>
        <end position="562"/>
    </location>
</feature>
<keyword evidence="3" id="KW-0255">Endonuclease</keyword>
<dbReference type="SUPFAM" id="SSF69369">
    <property type="entry name" value="Cloacin translocation domain"/>
    <property type="match status" value="1"/>
</dbReference>
<evidence type="ECO:0000259" key="10">
    <source>
        <dbReference type="Pfam" id="PF09000"/>
    </source>
</evidence>
<dbReference type="Pfam" id="PF11570">
    <property type="entry name" value="E2R135"/>
    <property type="match status" value="1"/>
</dbReference>
<dbReference type="PRINTS" id="PR01295">
    <property type="entry name" value="CLOACIN"/>
</dbReference>
<keyword evidence="6" id="KW-0078">Bacteriocin</keyword>
<keyword evidence="7" id="KW-0175">Coiled coil</keyword>
<feature type="region of interest" description="Disordered" evidence="8">
    <location>
        <begin position="412"/>
        <end position="515"/>
    </location>
</feature>
<feature type="compositionally biased region" description="Low complexity" evidence="8">
    <location>
        <begin position="247"/>
        <end position="258"/>
    </location>
</feature>
<evidence type="ECO:0000256" key="2">
    <source>
        <dbReference type="ARBA" id="ARBA00022722"/>
    </source>
</evidence>
<feature type="domain" description="Colicin receptor" evidence="11">
    <location>
        <begin position="323"/>
        <end position="458"/>
    </location>
</feature>
<feature type="compositionally biased region" description="Basic and acidic residues" evidence="8">
    <location>
        <begin position="441"/>
        <end position="495"/>
    </location>
</feature>
<feature type="domain" description="Pyosin/cloacin translocation" evidence="9">
    <location>
        <begin position="64"/>
        <end position="320"/>
    </location>
</feature>
<keyword evidence="5" id="KW-0044">Antibiotic</keyword>
<dbReference type="GO" id="GO:0016788">
    <property type="term" value="F:hydrolase activity, acting on ester bonds"/>
    <property type="evidence" value="ECO:0007669"/>
    <property type="project" value="InterPro"/>
</dbReference>
<dbReference type="InterPro" id="IPR024575">
    <property type="entry name" value="Cloacin_colicin"/>
</dbReference>
<keyword evidence="4" id="KW-0378">Hydrolase</keyword>
<keyword evidence="12" id="KW-0614">Plasmid</keyword>
<dbReference type="InterPro" id="IPR016128">
    <property type="entry name" value="Pyosin/cloacin_T_dom"/>
</dbReference>
<dbReference type="SUPFAM" id="SSF63840">
    <property type="entry name" value="Ribonuclease domain of colicin E3"/>
    <property type="match status" value="1"/>
</dbReference>
<proteinExistence type="predicted"/>
<feature type="region of interest" description="Disordered" evidence="8">
    <location>
        <begin position="1"/>
        <end position="94"/>
    </location>
</feature>
<reference evidence="12" key="1">
    <citation type="journal article" date="2013" name="J. Antimicrob. Chemother.">
        <title>Reversion to susceptibility of a carbapenem-resistant clinical isolate of Klebsiella pneumoniae producing KPC-3.</title>
        <authorList>
            <person name="Villa L."/>
            <person name="Capone A."/>
            <person name="Fortini D."/>
            <person name="Dolejska M."/>
            <person name="Rodriguez I."/>
            <person name="Taglietti F."/>
            <person name="De Paolis P."/>
            <person name="Petrosillo N."/>
            <person name="Carattoli A."/>
        </authorList>
    </citation>
    <scope>NUCLEOTIDE SEQUENCE</scope>
    <source>
        <strain evidence="12">SC29</strain>
        <plasmid evidence="12">pKpQIL-SC29</plasmid>
    </source>
</reference>
<sequence length="562" mass="59687">MSFRSTERQTPNSGLGHNGGQASGNVNGTSGKGGPSSGGGTDPNSGPGWGTTHTPNGDIHNYNPGEFGNGGSKPGGNGGNSGNHSGSSGGGQSSATAMAFGLPALATPGAEGLALSVSGDALSAAVADVLAALKGPFKFGLWGIAIYGVLPSEIAKDDPKMMSKIVTSLPADTVTETPVSSLPLDQATVSVTKRVADIVKDERQHIAVVTGRPMSVPVVDAKPTKRPGVFSVSIPGLPSLQVSVPKGVPAAKAPPKGIIAEKGDSRPAGFTAGGNSREAVIRFPKESGQKPVYVSVTDVLTPAQVKQRLEEEKRRQQAWDAAHPEEGLKREYDKAKAELDAEDKNIATLNSRIASTEKAIPGARAAVQEADKKVKEAEANKDDFVTYNPPHEYGSGWQDQVRYLDKDIQNQNEKLKAAQTSLNEMNESLSRDKAALSGAMESRKQKEKKAKDAENKLNEEKKKPRKGTKDYGHDYFPDPKTEDIKGLGELKEGKPKTPKQGGGGKRARWYGDKKRKIYEWDSQHGELEGYRASDGEHLGAFDPKTGKQVKGPDPKRNIKKYL</sequence>
<dbReference type="EMBL" id="JX442977">
    <property type="protein sequence ID" value="AGO62756.1"/>
    <property type="molecule type" value="Genomic_DNA"/>
</dbReference>
<evidence type="ECO:0000259" key="11">
    <source>
        <dbReference type="Pfam" id="PF11570"/>
    </source>
</evidence>
<dbReference type="InterPro" id="IPR024566">
    <property type="entry name" value="Colicin_R_dom"/>
</dbReference>
<dbReference type="GO" id="GO:0042742">
    <property type="term" value="P:defense response to bacterium"/>
    <property type="evidence" value="ECO:0007669"/>
    <property type="project" value="UniProtKB-KW"/>
</dbReference>
<keyword evidence="1" id="KW-0929">Antimicrobial</keyword>
<feature type="compositionally biased region" description="Gly residues" evidence="8">
    <location>
        <begin position="30"/>
        <end position="41"/>
    </location>
</feature>
<dbReference type="InterPro" id="IPR036725">
    <property type="entry name" value="ColE3_ribonuclease_sf"/>
</dbReference>
<feature type="domain" description="Colicin E3-like ribonuclease" evidence="10">
    <location>
        <begin position="477"/>
        <end position="559"/>
    </location>
</feature>
<feature type="compositionally biased region" description="Gly residues" evidence="8">
    <location>
        <begin position="67"/>
        <end position="92"/>
    </location>
</feature>
<dbReference type="Pfam" id="PF09000">
    <property type="entry name" value="Cytotoxic"/>
    <property type="match status" value="1"/>
</dbReference>
<evidence type="ECO:0000256" key="7">
    <source>
        <dbReference type="SAM" id="Coils"/>
    </source>
</evidence>
<evidence type="ECO:0000313" key="12">
    <source>
        <dbReference type="EMBL" id="AGO62756.1"/>
    </source>
</evidence>
<evidence type="ECO:0000256" key="5">
    <source>
        <dbReference type="ARBA" id="ARBA00023022"/>
    </source>
</evidence>
<dbReference type="GO" id="GO:0005727">
    <property type="term" value="C:extrachromosomal circular DNA"/>
    <property type="evidence" value="ECO:0007669"/>
    <property type="project" value="InterPro"/>
</dbReference>
<evidence type="ECO:0000256" key="4">
    <source>
        <dbReference type="ARBA" id="ARBA00022801"/>
    </source>
</evidence>
<organism evidence="12">
    <name type="scientific">Klebsiella pneumoniae</name>
    <dbReference type="NCBI Taxonomy" id="573"/>
    <lineage>
        <taxon>Bacteria</taxon>
        <taxon>Pseudomonadati</taxon>
        <taxon>Pseudomonadota</taxon>
        <taxon>Gammaproteobacteria</taxon>
        <taxon>Enterobacterales</taxon>
        <taxon>Enterobacteriaceae</taxon>
        <taxon>Klebsiella/Raoultella group</taxon>
        <taxon>Klebsiella</taxon>
        <taxon>Klebsiella pneumoniae complex</taxon>
    </lineage>
</organism>